<evidence type="ECO:0000313" key="6">
    <source>
        <dbReference type="Proteomes" id="UP001597261"/>
    </source>
</evidence>
<keyword evidence="2" id="KW-0808">Transferase</keyword>
<dbReference type="Gene3D" id="3.40.50.2000">
    <property type="entry name" value="Glycogen Phosphorylase B"/>
    <property type="match status" value="2"/>
</dbReference>
<comment type="caution">
    <text evidence="5">The sequence shown here is derived from an EMBL/GenBank/DDBJ whole genome shotgun (WGS) entry which is preliminary data.</text>
</comment>
<dbReference type="EMBL" id="JBHUDX010000161">
    <property type="protein sequence ID" value="MFD1663682.1"/>
    <property type="molecule type" value="Genomic_DNA"/>
</dbReference>
<evidence type="ECO:0000259" key="3">
    <source>
        <dbReference type="Pfam" id="PF00534"/>
    </source>
</evidence>
<dbReference type="InterPro" id="IPR028098">
    <property type="entry name" value="Glyco_trans_4-like_N"/>
</dbReference>
<gene>
    <name evidence="5" type="ORF">ACFSL4_37370</name>
</gene>
<reference evidence="6" key="1">
    <citation type="journal article" date="2019" name="Int. J. Syst. Evol. Microbiol.">
        <title>The Global Catalogue of Microorganisms (GCM) 10K type strain sequencing project: providing services to taxonomists for standard genome sequencing and annotation.</title>
        <authorList>
            <consortium name="The Broad Institute Genomics Platform"/>
            <consortium name="The Broad Institute Genome Sequencing Center for Infectious Disease"/>
            <person name="Wu L."/>
            <person name="Ma J."/>
        </authorList>
    </citation>
    <scope>NUCLEOTIDE SEQUENCE [LARGE SCALE GENOMIC DNA]</scope>
    <source>
        <strain evidence="6">CGMCC 1.12470</strain>
    </source>
</reference>
<keyword evidence="6" id="KW-1185">Reference proteome</keyword>
<dbReference type="InterPro" id="IPR001296">
    <property type="entry name" value="Glyco_trans_1"/>
</dbReference>
<dbReference type="CDD" id="cd03809">
    <property type="entry name" value="GT4_MtfB-like"/>
    <property type="match status" value="1"/>
</dbReference>
<evidence type="ECO:0000313" key="5">
    <source>
        <dbReference type="EMBL" id="MFD1663682.1"/>
    </source>
</evidence>
<evidence type="ECO:0000259" key="4">
    <source>
        <dbReference type="Pfam" id="PF13439"/>
    </source>
</evidence>
<dbReference type="Proteomes" id="UP001597261">
    <property type="component" value="Unassembled WGS sequence"/>
</dbReference>
<dbReference type="PANTHER" id="PTHR46401">
    <property type="entry name" value="GLYCOSYLTRANSFERASE WBBK-RELATED"/>
    <property type="match status" value="1"/>
</dbReference>
<dbReference type="Pfam" id="PF13439">
    <property type="entry name" value="Glyco_transf_4"/>
    <property type="match status" value="1"/>
</dbReference>
<protein>
    <submittedName>
        <fullName evidence="5">Glycosyltransferase family 4 protein</fullName>
    </submittedName>
</protein>
<dbReference type="PANTHER" id="PTHR46401:SF2">
    <property type="entry name" value="GLYCOSYLTRANSFERASE WBBK-RELATED"/>
    <property type="match status" value="1"/>
</dbReference>
<dbReference type="Pfam" id="PF00534">
    <property type="entry name" value="Glycos_transf_1"/>
    <property type="match status" value="1"/>
</dbReference>
<dbReference type="SUPFAM" id="SSF53756">
    <property type="entry name" value="UDP-Glycosyltransferase/glycogen phosphorylase"/>
    <property type="match status" value="1"/>
</dbReference>
<feature type="domain" description="Glycosyl transferase family 1" evidence="3">
    <location>
        <begin position="188"/>
        <end position="340"/>
    </location>
</feature>
<feature type="domain" description="Glycosyltransferase subfamily 4-like N-terminal" evidence="4">
    <location>
        <begin position="30"/>
        <end position="182"/>
    </location>
</feature>
<organism evidence="5 6">
    <name type="scientific">Streptomyces caeni</name>
    <dbReference type="NCBI Taxonomy" id="2307231"/>
    <lineage>
        <taxon>Bacteria</taxon>
        <taxon>Bacillati</taxon>
        <taxon>Actinomycetota</taxon>
        <taxon>Actinomycetes</taxon>
        <taxon>Kitasatosporales</taxon>
        <taxon>Streptomycetaceae</taxon>
        <taxon>Streptomyces</taxon>
    </lineage>
</organism>
<accession>A0ABW4J3G7</accession>
<sequence>MAGFFGLLWRWSEVQVRVLFSPDVFVRQRVGGVSRYFSELHAGLKEAGVDARLFAGLHDNQYIARSPARAMLGRLPWRSRLLLSDAAFAAYSAAQRRPGVVHPTYYTSSAVPGGRPHVCTFYDLIHLRYPDSFASGADTVDRQRFWARRADRVIAISEATAQDLVSLLGVPREKITVVHLGVHMPDVTAEKKTSDYILYVGGRAGYKNWRIVVQGLRARELAQLRLVCAGGGAPTDEEKTLLEDCGLSRRVEFVQADERALCGLYRSAVALVFPSLCEGFGLPPLEAMARGVPVVAARAASIPEVVGDAALLFDPRSPDELVYSLGRLLNTATRDEFAKRGLSQARKFPWSKTVNRTIEVYRELLS</sequence>
<evidence type="ECO:0000256" key="2">
    <source>
        <dbReference type="ARBA" id="ARBA00022679"/>
    </source>
</evidence>
<name>A0ABW4J3G7_9ACTN</name>
<keyword evidence="1" id="KW-0328">Glycosyltransferase</keyword>
<proteinExistence type="predicted"/>
<evidence type="ECO:0000256" key="1">
    <source>
        <dbReference type="ARBA" id="ARBA00022676"/>
    </source>
</evidence>
<dbReference type="RefSeq" id="WP_381092576.1">
    <property type="nucleotide sequence ID" value="NZ_JBHUDX010000161.1"/>
</dbReference>